<feature type="transmembrane region" description="Helical" evidence="1">
    <location>
        <begin position="358"/>
        <end position="378"/>
    </location>
</feature>
<dbReference type="InterPro" id="IPR008979">
    <property type="entry name" value="Galactose-bd-like_sf"/>
</dbReference>
<dbReference type="SUPFAM" id="SSF49785">
    <property type="entry name" value="Galactose-binding domain-like"/>
    <property type="match status" value="1"/>
</dbReference>
<evidence type="ECO:0000259" key="3">
    <source>
        <dbReference type="Pfam" id="PF07695"/>
    </source>
</evidence>
<dbReference type="PATRIC" id="fig|869212.3.peg.1561"/>
<keyword evidence="1" id="KW-1133">Transmembrane helix</keyword>
<dbReference type="InterPro" id="IPR011623">
    <property type="entry name" value="7TMR_DISM_rcpt_extracell_dom1"/>
</dbReference>
<dbReference type="HOGENOM" id="CLU_435413_0_0_12"/>
<proteinExistence type="predicted"/>
<evidence type="ECO:0000256" key="2">
    <source>
        <dbReference type="SAM" id="SignalP"/>
    </source>
</evidence>
<feature type="domain" description="7TM-DISM receptor extracellular" evidence="3">
    <location>
        <begin position="205"/>
        <end position="403"/>
    </location>
</feature>
<keyword evidence="5" id="KW-1185">Reference proteome</keyword>
<organism evidence="4 5">
    <name type="scientific">Turneriella parva (strain ATCC BAA-1111 / DSM 21527 / NCTC 11395 / H)</name>
    <name type="common">Leptospira parva</name>
    <dbReference type="NCBI Taxonomy" id="869212"/>
    <lineage>
        <taxon>Bacteria</taxon>
        <taxon>Pseudomonadati</taxon>
        <taxon>Spirochaetota</taxon>
        <taxon>Spirochaetia</taxon>
        <taxon>Leptospirales</taxon>
        <taxon>Leptospiraceae</taxon>
        <taxon>Turneriella</taxon>
    </lineage>
</organism>
<feature type="transmembrane region" description="Helical" evidence="1">
    <location>
        <begin position="203"/>
        <end position="225"/>
    </location>
</feature>
<gene>
    <name evidence="4" type="ordered locus">Turpa_1566</name>
</gene>
<evidence type="ECO:0000256" key="1">
    <source>
        <dbReference type="SAM" id="Phobius"/>
    </source>
</evidence>
<sequence>MSFSARHLFSRLFLRKLIFLLFGLLFSASAIAASATELPTIDLNAGDAIRLHDYPWQFYWKKLLSPKDFESGAAKPDLIMQPVTIWNHQIIAAEELGSYGYATYRLRCRLNAHGKRVALRIPAPLTSYRVYVNGELLAEAGKVGESAEDYKPMRRSALIFFRAADDRLDLVIQVANFLVYKGGLRAGIEIGYASAMQAYGMRYLAIDLFCIGLIFAIMLYHLLLFVLTRKDWAIFVFALLALNYFLLAFLFGEQSISLFLPEVELSLHSRIASIIAYLLPPLVMEFTGRLYAGTIGARLRLIFWANAAIFVVLAVFLSPVYFMRYNVFYYGGVGGLTAIICMRSAIIAIRARRPGSRLLGTGLLFLFALTIYAVYLFATHTVAGSFLSMGFALFALFQSGSLAHAHAALESHNSDMHERLESSRKALESQRKQIEANLHDSLGGNLTDIKLGLEALVKDMRARGIKKDIQRLDHRVAGTIASLRTELLFLEDLQLAMDDFISGINLILLRRYQMAKRPVDIRISNKTREEGANIERRALLTNEVKLELCMMLQELCNNNLKYGAGSAVWQIEMNAAGLEISLTGKSKARKNHSGKGAETLRRRAEKTGATFEETSVSNSYKAAIRVKF</sequence>
<reference evidence="4 5" key="1">
    <citation type="submission" date="2012-06" db="EMBL/GenBank/DDBJ databases">
        <title>The complete chromosome of genome of Turneriella parva DSM 21527.</title>
        <authorList>
            <consortium name="US DOE Joint Genome Institute (JGI-PGF)"/>
            <person name="Lucas S."/>
            <person name="Han J."/>
            <person name="Lapidus A."/>
            <person name="Bruce D."/>
            <person name="Goodwin L."/>
            <person name="Pitluck S."/>
            <person name="Peters L."/>
            <person name="Kyrpides N."/>
            <person name="Mavromatis K."/>
            <person name="Ivanova N."/>
            <person name="Mikhailova N."/>
            <person name="Chertkov O."/>
            <person name="Detter J.C."/>
            <person name="Tapia R."/>
            <person name="Han C."/>
            <person name="Land M."/>
            <person name="Hauser L."/>
            <person name="Markowitz V."/>
            <person name="Cheng J.-F."/>
            <person name="Hugenholtz P."/>
            <person name="Woyke T."/>
            <person name="Wu D."/>
            <person name="Gronow S."/>
            <person name="Wellnitz S."/>
            <person name="Brambilla E."/>
            <person name="Klenk H.-P."/>
            <person name="Eisen J.A."/>
        </authorList>
    </citation>
    <scope>NUCLEOTIDE SEQUENCE [LARGE SCALE GENOMIC DNA]</scope>
    <source>
        <strain evidence="5">ATCC BAA-1111 / DSM 21527 / NCTC 11395 / H</strain>
    </source>
</reference>
<feature type="transmembrane region" description="Helical" evidence="1">
    <location>
        <begin position="301"/>
        <end position="321"/>
    </location>
</feature>
<protein>
    <recommendedName>
        <fullName evidence="3">7TM-DISM receptor extracellular domain-containing protein</fullName>
    </recommendedName>
</protein>
<evidence type="ECO:0000313" key="4">
    <source>
        <dbReference type="EMBL" id="AFM12214.1"/>
    </source>
</evidence>
<feature type="signal peptide" evidence="2">
    <location>
        <begin position="1"/>
        <end position="32"/>
    </location>
</feature>
<dbReference type="Pfam" id="PF07695">
    <property type="entry name" value="7TMR-DISM_7TM"/>
    <property type="match status" value="1"/>
</dbReference>
<dbReference type="STRING" id="869212.Turpa_1566"/>
<feature type="transmembrane region" description="Helical" evidence="1">
    <location>
        <begin position="232"/>
        <end position="251"/>
    </location>
</feature>
<accession>I4B4K7</accession>
<keyword evidence="1" id="KW-0472">Membrane</keyword>
<dbReference type="EMBL" id="CP002959">
    <property type="protein sequence ID" value="AFM12214.1"/>
    <property type="molecule type" value="Genomic_DNA"/>
</dbReference>
<feature type="transmembrane region" description="Helical" evidence="1">
    <location>
        <begin position="327"/>
        <end position="346"/>
    </location>
</feature>
<dbReference type="Proteomes" id="UP000006048">
    <property type="component" value="Chromosome"/>
</dbReference>
<keyword evidence="1" id="KW-0812">Transmembrane</keyword>
<dbReference type="AlphaFoldDB" id="I4B4K7"/>
<evidence type="ECO:0000313" key="5">
    <source>
        <dbReference type="Proteomes" id="UP000006048"/>
    </source>
</evidence>
<dbReference type="Gene3D" id="6.10.250.2870">
    <property type="match status" value="1"/>
</dbReference>
<keyword evidence="2" id="KW-0732">Signal</keyword>
<dbReference type="KEGG" id="tpx:Turpa_1566"/>
<name>I4B4K7_TURPD</name>
<feature type="chain" id="PRO_5003686715" description="7TM-DISM receptor extracellular domain-containing protein" evidence="2">
    <location>
        <begin position="33"/>
        <end position="628"/>
    </location>
</feature>
<feature type="transmembrane region" description="Helical" evidence="1">
    <location>
        <begin position="271"/>
        <end position="292"/>
    </location>
</feature>